<evidence type="ECO:0000313" key="5">
    <source>
        <dbReference type="EMBL" id="SCM81071.1"/>
    </source>
</evidence>
<reference evidence="5" key="1">
    <citation type="submission" date="2016-08" db="EMBL/GenBank/DDBJ databases">
        <authorList>
            <person name="Seilhamer J.J."/>
        </authorList>
    </citation>
    <scope>NUCLEOTIDE SEQUENCE</scope>
    <source>
        <strain evidence="5">86</strain>
    </source>
</reference>
<evidence type="ECO:0000256" key="1">
    <source>
        <dbReference type="ARBA" id="ARBA00022723"/>
    </source>
</evidence>
<dbReference type="AlphaFoldDB" id="A0A212LUA6"/>
<dbReference type="InterPro" id="IPR027631">
    <property type="entry name" value="Mono_FeFe_hydrog"/>
</dbReference>
<evidence type="ECO:0000256" key="2">
    <source>
        <dbReference type="ARBA" id="ARBA00023004"/>
    </source>
</evidence>
<proteinExistence type="predicted"/>
<dbReference type="PANTHER" id="PTHR11615">
    <property type="entry name" value="NITRATE, FORMATE, IRON DEHYDROGENASE"/>
    <property type="match status" value="1"/>
</dbReference>
<dbReference type="Gene3D" id="3.30.70.20">
    <property type="match status" value="2"/>
</dbReference>
<dbReference type="RefSeq" id="WP_288184206.1">
    <property type="nucleotide sequence ID" value="NZ_LT608335.1"/>
</dbReference>
<protein>
    <submittedName>
        <fullName evidence="5">Hydrogenase large subunit domain protein</fullName>
    </submittedName>
</protein>
<dbReference type="Pfam" id="PF00037">
    <property type="entry name" value="Fer4"/>
    <property type="match status" value="2"/>
</dbReference>
<gene>
    <name evidence="5" type="ORF">KL86SPO_31250</name>
</gene>
<accession>A0A212LUA6</accession>
<dbReference type="SUPFAM" id="SSF54862">
    <property type="entry name" value="4Fe-4S ferredoxins"/>
    <property type="match status" value="1"/>
</dbReference>
<dbReference type="InterPro" id="IPR050340">
    <property type="entry name" value="Cytosolic_Fe-S_CAF"/>
</dbReference>
<dbReference type="InterPro" id="IPR004108">
    <property type="entry name" value="Fe_hydrogenase_lsu_C"/>
</dbReference>
<dbReference type="Gene3D" id="3.40.950.10">
    <property type="entry name" value="Fe-only Hydrogenase (Larger Subunit), Chain L, domain 3"/>
    <property type="match status" value="1"/>
</dbReference>
<dbReference type="NCBIfam" id="TIGR04105">
    <property type="entry name" value="FeFe_hydrog_B1"/>
    <property type="match status" value="1"/>
</dbReference>
<dbReference type="EMBL" id="FMJE01000003">
    <property type="protein sequence ID" value="SCM81071.1"/>
    <property type="molecule type" value="Genomic_DNA"/>
</dbReference>
<dbReference type="GO" id="GO:0046872">
    <property type="term" value="F:metal ion binding"/>
    <property type="evidence" value="ECO:0007669"/>
    <property type="project" value="UniProtKB-KW"/>
</dbReference>
<name>A0A212LUA6_9FIRM</name>
<feature type="domain" description="4Fe-4S ferredoxin-type" evidence="4">
    <location>
        <begin position="136"/>
        <end position="166"/>
    </location>
</feature>
<dbReference type="Pfam" id="PF02906">
    <property type="entry name" value="Fe_hyd_lg_C"/>
    <property type="match status" value="1"/>
</dbReference>
<dbReference type="SUPFAM" id="SSF53920">
    <property type="entry name" value="Fe-only hydrogenase"/>
    <property type="match status" value="1"/>
</dbReference>
<dbReference type="InterPro" id="IPR017900">
    <property type="entry name" value="4Fe4S_Fe_S_CS"/>
</dbReference>
<sequence>MAISQTTEVVRIRSQVLEEITKMAYENRLEKDIVNVRDIIVSEEGPRYRCCIHKEKAVLRQRINLTLSQSLKLSQEEAAAAAMAGKVEDMPLITVMPEACDQCPIDKYLVTDACRNCLAHNCIHSCPKAAIMVVQNRAYIDKSRCVECGLCKKSCQYGAIIEISRPCERVCAVKAIVAGGDRKAVIDQKKCVECGSCREACPFGAIGDSSAVVQVIQHILNGKQVYAMLAPAFAGHFGPKTKPGQIVEAIKQLGFYAVQEVAYGADIVTLNEAKEFLATVPEQRPFMTSSCCPAFVTMIEKHFSDIKDRISSTVSPMLATARLIKANNPAAVTVFIGPCIAKKAEARKHAGLVDYALTFEELTAMFTGKGIELDLVPDKGFESAASGTGNGFACAGGLVKAVQSAVAGLDSAAVVKPLNAEGIENCAEAVQQLRAGKAEANFLEGMSCYGGCIGGPGGLANVRVAKKLVDNFTQKSAAATALDNESAAIDNEKIGHWHCR</sequence>
<evidence type="ECO:0000256" key="3">
    <source>
        <dbReference type="ARBA" id="ARBA00023014"/>
    </source>
</evidence>
<keyword evidence="2" id="KW-0408">Iron</keyword>
<organism evidence="5">
    <name type="scientific">uncultured Sporomusa sp</name>
    <dbReference type="NCBI Taxonomy" id="307249"/>
    <lineage>
        <taxon>Bacteria</taxon>
        <taxon>Bacillati</taxon>
        <taxon>Bacillota</taxon>
        <taxon>Negativicutes</taxon>
        <taxon>Selenomonadales</taxon>
        <taxon>Sporomusaceae</taxon>
        <taxon>Sporomusa</taxon>
        <taxon>environmental samples</taxon>
    </lineage>
</organism>
<keyword evidence="1" id="KW-0479">Metal-binding</keyword>
<evidence type="ECO:0000259" key="4">
    <source>
        <dbReference type="PROSITE" id="PS51379"/>
    </source>
</evidence>
<dbReference type="InterPro" id="IPR009016">
    <property type="entry name" value="Fe_hydrogenase"/>
</dbReference>
<dbReference type="InterPro" id="IPR017896">
    <property type="entry name" value="4Fe4S_Fe-S-bd"/>
</dbReference>
<dbReference type="GO" id="GO:0051536">
    <property type="term" value="F:iron-sulfur cluster binding"/>
    <property type="evidence" value="ECO:0007669"/>
    <property type="project" value="UniProtKB-KW"/>
</dbReference>
<feature type="domain" description="4Fe-4S ferredoxin-type" evidence="4">
    <location>
        <begin position="182"/>
        <end position="211"/>
    </location>
</feature>
<dbReference type="PROSITE" id="PS51379">
    <property type="entry name" value="4FE4S_FER_2"/>
    <property type="match status" value="2"/>
</dbReference>
<keyword evidence="3" id="KW-0411">Iron-sulfur</keyword>
<dbReference type="PROSITE" id="PS00198">
    <property type="entry name" value="4FE4S_FER_1"/>
    <property type="match status" value="1"/>
</dbReference>